<sequence length="61" mass="7237">MDTNGHYSITQDYYHIKNVYCLHCDFIVWRPRGGTPMGKYNKMRGAMVKHLHAEHRDKLTT</sequence>
<reference evidence="1" key="1">
    <citation type="journal article" date="2015" name="Nature">
        <title>Complex archaea that bridge the gap between prokaryotes and eukaryotes.</title>
        <authorList>
            <person name="Spang A."/>
            <person name="Saw J.H."/>
            <person name="Jorgensen S.L."/>
            <person name="Zaremba-Niedzwiedzka K."/>
            <person name="Martijn J."/>
            <person name="Lind A.E."/>
            <person name="van Eijk R."/>
            <person name="Schleper C."/>
            <person name="Guy L."/>
            <person name="Ettema T.J."/>
        </authorList>
    </citation>
    <scope>NUCLEOTIDE SEQUENCE</scope>
</reference>
<gene>
    <name evidence="1" type="ORF">LCGC14_2582300</name>
</gene>
<dbReference type="AlphaFoldDB" id="A0A0F9D6U8"/>
<comment type="caution">
    <text evidence="1">The sequence shown here is derived from an EMBL/GenBank/DDBJ whole genome shotgun (WGS) entry which is preliminary data.</text>
</comment>
<evidence type="ECO:0000313" key="1">
    <source>
        <dbReference type="EMBL" id="KKL07808.1"/>
    </source>
</evidence>
<accession>A0A0F9D6U8</accession>
<dbReference type="EMBL" id="LAZR01043140">
    <property type="protein sequence ID" value="KKL07808.1"/>
    <property type="molecule type" value="Genomic_DNA"/>
</dbReference>
<organism evidence="1">
    <name type="scientific">marine sediment metagenome</name>
    <dbReference type="NCBI Taxonomy" id="412755"/>
    <lineage>
        <taxon>unclassified sequences</taxon>
        <taxon>metagenomes</taxon>
        <taxon>ecological metagenomes</taxon>
    </lineage>
</organism>
<proteinExistence type="predicted"/>
<name>A0A0F9D6U8_9ZZZZ</name>
<protein>
    <submittedName>
        <fullName evidence="1">Uncharacterized protein</fullName>
    </submittedName>
</protein>